<dbReference type="STRING" id="760192.Halhy_6263"/>
<proteinExistence type="predicted"/>
<evidence type="ECO:0000313" key="3">
    <source>
        <dbReference type="Proteomes" id="UP000008461"/>
    </source>
</evidence>
<dbReference type="HOGENOM" id="CLU_1150594_0_0_10"/>
<feature type="transmembrane region" description="Helical" evidence="1">
    <location>
        <begin position="206"/>
        <end position="229"/>
    </location>
</feature>
<dbReference type="KEGG" id="hhy:Halhy_6263"/>
<dbReference type="RefSeq" id="WP_013768604.1">
    <property type="nucleotide sequence ID" value="NC_015510.1"/>
</dbReference>
<sequence>MKKLSIWGRNNPGKARIIIALSHVALVASAFLLGLLTFVYDLALPIWLPIVLAHLFFVAYLLYPDKQAKKGLFAHSYLRQKTTDFVLTITYILAIAAGLNQLAFAPTSGTIPVEAKGILMAQKLKPTEEAAGHKKSKFSALKTPIQELKSQLKTLRDEFKAAGDKTGANGTKTLLFILTFVVALGLAWLVAALACNISCSGQEGLAWVVLILGLAGVVWLTVIAVKAILRKVGKKNVMEGS</sequence>
<organism evidence="2 3">
    <name type="scientific">Haliscomenobacter hydrossis (strain ATCC 27775 / DSM 1100 / LMG 10767 / O)</name>
    <dbReference type="NCBI Taxonomy" id="760192"/>
    <lineage>
        <taxon>Bacteria</taxon>
        <taxon>Pseudomonadati</taxon>
        <taxon>Bacteroidota</taxon>
        <taxon>Saprospiria</taxon>
        <taxon>Saprospirales</taxon>
        <taxon>Haliscomenobacteraceae</taxon>
        <taxon>Haliscomenobacter</taxon>
    </lineage>
</organism>
<evidence type="ECO:0000313" key="2">
    <source>
        <dbReference type="EMBL" id="AEE54083.1"/>
    </source>
</evidence>
<keyword evidence="1" id="KW-0472">Membrane</keyword>
<dbReference type="AlphaFoldDB" id="F4L665"/>
<name>F4L665_HALH1</name>
<reference evidence="2 3" key="1">
    <citation type="journal article" date="2011" name="Stand. Genomic Sci.">
        <title>Complete genome sequence of Haliscomenobacter hydrossis type strain (O).</title>
        <authorList>
            <consortium name="US DOE Joint Genome Institute (JGI-PGF)"/>
            <person name="Daligault H."/>
            <person name="Lapidus A."/>
            <person name="Zeytun A."/>
            <person name="Nolan M."/>
            <person name="Lucas S."/>
            <person name="Del Rio T.G."/>
            <person name="Tice H."/>
            <person name="Cheng J.F."/>
            <person name="Tapia R."/>
            <person name="Han C."/>
            <person name="Goodwin L."/>
            <person name="Pitluck S."/>
            <person name="Liolios K."/>
            <person name="Pagani I."/>
            <person name="Ivanova N."/>
            <person name="Huntemann M."/>
            <person name="Mavromatis K."/>
            <person name="Mikhailova N."/>
            <person name="Pati A."/>
            <person name="Chen A."/>
            <person name="Palaniappan K."/>
            <person name="Land M."/>
            <person name="Hauser L."/>
            <person name="Brambilla E.M."/>
            <person name="Rohde M."/>
            <person name="Verbarg S."/>
            <person name="Goker M."/>
            <person name="Bristow J."/>
            <person name="Eisen J.A."/>
            <person name="Markowitz V."/>
            <person name="Hugenholtz P."/>
            <person name="Kyrpides N.C."/>
            <person name="Klenk H.P."/>
            <person name="Woyke T."/>
        </authorList>
    </citation>
    <scope>NUCLEOTIDE SEQUENCE [LARGE SCALE GENOMIC DNA]</scope>
    <source>
        <strain evidence="3">ATCC 27775 / DSM 1100 / LMG 10767 / O</strain>
    </source>
</reference>
<gene>
    <name evidence="2" type="ordered locus">Halhy_6263</name>
</gene>
<feature type="transmembrane region" description="Helical" evidence="1">
    <location>
        <begin position="174"/>
        <end position="194"/>
    </location>
</feature>
<protein>
    <recommendedName>
        <fullName evidence="4">Transmembrane protein</fullName>
    </recommendedName>
</protein>
<feature type="transmembrane region" description="Helical" evidence="1">
    <location>
        <begin position="46"/>
        <end position="63"/>
    </location>
</feature>
<evidence type="ECO:0008006" key="4">
    <source>
        <dbReference type="Google" id="ProtNLM"/>
    </source>
</evidence>
<accession>F4L665</accession>
<feature type="transmembrane region" description="Helical" evidence="1">
    <location>
        <begin position="20"/>
        <end position="40"/>
    </location>
</feature>
<evidence type="ECO:0000256" key="1">
    <source>
        <dbReference type="SAM" id="Phobius"/>
    </source>
</evidence>
<reference key="2">
    <citation type="submission" date="2011-04" db="EMBL/GenBank/DDBJ databases">
        <title>Complete sequence of chromosome of Haliscomenobacter hydrossis DSM 1100.</title>
        <authorList>
            <consortium name="US DOE Joint Genome Institute (JGI-PGF)"/>
            <person name="Lucas S."/>
            <person name="Han J."/>
            <person name="Lapidus A."/>
            <person name="Bruce D."/>
            <person name="Goodwin L."/>
            <person name="Pitluck S."/>
            <person name="Peters L."/>
            <person name="Kyrpides N."/>
            <person name="Mavromatis K."/>
            <person name="Ivanova N."/>
            <person name="Ovchinnikova G."/>
            <person name="Pagani I."/>
            <person name="Daligault H."/>
            <person name="Detter J.C."/>
            <person name="Han C."/>
            <person name="Land M."/>
            <person name="Hauser L."/>
            <person name="Markowitz V."/>
            <person name="Cheng J.-F."/>
            <person name="Hugenholtz P."/>
            <person name="Woyke T."/>
            <person name="Wu D."/>
            <person name="Verbarg S."/>
            <person name="Frueling A."/>
            <person name="Brambilla E."/>
            <person name="Klenk H.-P."/>
            <person name="Eisen J.A."/>
        </authorList>
    </citation>
    <scope>NUCLEOTIDE SEQUENCE</scope>
    <source>
        <strain>DSM 1100</strain>
    </source>
</reference>
<keyword evidence="3" id="KW-1185">Reference proteome</keyword>
<dbReference type="EMBL" id="CP002691">
    <property type="protein sequence ID" value="AEE54083.1"/>
    <property type="molecule type" value="Genomic_DNA"/>
</dbReference>
<keyword evidence="1" id="KW-1133">Transmembrane helix</keyword>
<keyword evidence="1" id="KW-0812">Transmembrane</keyword>
<dbReference type="Proteomes" id="UP000008461">
    <property type="component" value="Chromosome"/>
</dbReference>